<gene>
    <name evidence="2" type="ORF">SAMN02745213_01942</name>
</gene>
<feature type="signal peptide" evidence="1">
    <location>
        <begin position="1"/>
        <end position="23"/>
    </location>
</feature>
<dbReference type="RefSeq" id="WP_078929297.1">
    <property type="nucleotide sequence ID" value="NZ_FUXX01000042.1"/>
</dbReference>
<dbReference type="AlphaFoldDB" id="A0A1T4VQX7"/>
<name>A0A1T4VQX7_9GAMM</name>
<evidence type="ECO:0000256" key="1">
    <source>
        <dbReference type="SAM" id="SignalP"/>
    </source>
</evidence>
<dbReference type="PANTHER" id="PTHR42941:SF1">
    <property type="entry name" value="SLL1037 PROTEIN"/>
    <property type="match status" value="1"/>
</dbReference>
<feature type="chain" id="PRO_5012301263" description="TRAP transporter solute receptor, TAXI family" evidence="1">
    <location>
        <begin position="24"/>
        <end position="321"/>
    </location>
</feature>
<sequence length="321" mass="33732">MKKFVRLFSAAVLAAAFCTNVNADGLPDGSKLIFSTGGAQGTYYGFGGVLAGKVSENTSTSVTAITSGGSAANIEAMLDGDAQLGFVQTDVGAYAYNGTRLFKEKVDNISTVANLYMEQVQIVTLDPAIKTVADLKGKNVSVGAAGSGVFFNAVDVLKAYGLDVEKDIKPTYQSFGDSVDALKDGKIDAAFIVAGAPTTAVTSLSTSKEVRLVSLDKQHVDALIKESPYYSAYTIKKDVYGTSSDVATVAVGAVVVAQDDVSETDVYNFLTGVYNHLDEIKAAHAKGNELDVKFAASYEAVPYHKGAVKFFKEKGITVKGK</sequence>
<evidence type="ECO:0008006" key="4">
    <source>
        <dbReference type="Google" id="ProtNLM"/>
    </source>
</evidence>
<evidence type="ECO:0000313" key="2">
    <source>
        <dbReference type="EMBL" id="SKA67394.1"/>
    </source>
</evidence>
<dbReference type="SUPFAM" id="SSF53850">
    <property type="entry name" value="Periplasmic binding protein-like II"/>
    <property type="match status" value="1"/>
</dbReference>
<keyword evidence="3" id="KW-1185">Reference proteome</keyword>
<evidence type="ECO:0000313" key="3">
    <source>
        <dbReference type="Proteomes" id="UP000242432"/>
    </source>
</evidence>
<protein>
    <recommendedName>
        <fullName evidence="4">TRAP transporter solute receptor, TAXI family</fullName>
    </recommendedName>
</protein>
<dbReference type="EMBL" id="FUXX01000042">
    <property type="protein sequence ID" value="SKA67394.1"/>
    <property type="molecule type" value="Genomic_DNA"/>
</dbReference>
<organism evidence="2 3">
    <name type="scientific">Succinivibrio dextrinosolvens DSM 3072</name>
    <dbReference type="NCBI Taxonomy" id="1123324"/>
    <lineage>
        <taxon>Bacteria</taxon>
        <taxon>Pseudomonadati</taxon>
        <taxon>Pseudomonadota</taxon>
        <taxon>Gammaproteobacteria</taxon>
        <taxon>Aeromonadales</taxon>
        <taxon>Succinivibrionaceae</taxon>
        <taxon>Succinivibrio</taxon>
    </lineage>
</organism>
<proteinExistence type="predicted"/>
<dbReference type="Gene3D" id="3.40.190.10">
    <property type="entry name" value="Periplasmic binding protein-like II"/>
    <property type="match status" value="2"/>
</dbReference>
<dbReference type="InterPro" id="IPR011852">
    <property type="entry name" value="TRAP_TAXI"/>
</dbReference>
<dbReference type="Pfam" id="PF16868">
    <property type="entry name" value="NMT1_3"/>
    <property type="match status" value="1"/>
</dbReference>
<reference evidence="3" key="1">
    <citation type="submission" date="2017-02" db="EMBL/GenBank/DDBJ databases">
        <authorList>
            <person name="Varghese N."/>
            <person name="Submissions S."/>
        </authorList>
    </citation>
    <scope>NUCLEOTIDE SEQUENCE [LARGE SCALE GENOMIC DNA]</scope>
    <source>
        <strain evidence="3">DSM 3072</strain>
    </source>
</reference>
<accession>A0A1T4VQX7</accession>
<dbReference type="Proteomes" id="UP000242432">
    <property type="component" value="Unassembled WGS sequence"/>
</dbReference>
<dbReference type="PANTHER" id="PTHR42941">
    <property type="entry name" value="SLL1037 PROTEIN"/>
    <property type="match status" value="1"/>
</dbReference>
<dbReference type="STRING" id="83771.SAMN02910357_01226"/>
<dbReference type="NCBIfam" id="TIGR02122">
    <property type="entry name" value="TRAP_TAXI"/>
    <property type="match status" value="1"/>
</dbReference>
<keyword evidence="1" id="KW-0732">Signal</keyword>